<evidence type="ECO:0000256" key="2">
    <source>
        <dbReference type="ARBA" id="ARBA00022679"/>
    </source>
</evidence>
<evidence type="ECO:0000259" key="3">
    <source>
        <dbReference type="Pfam" id="PF11380"/>
    </source>
</evidence>
<dbReference type="GO" id="GO:0016772">
    <property type="term" value="F:transferase activity, transferring phosphorus-containing groups"/>
    <property type="evidence" value="ECO:0007669"/>
    <property type="project" value="InterPro"/>
</dbReference>
<accession>A0A6C0KRC2</accession>
<reference evidence="4" key="1">
    <citation type="journal article" date="2020" name="Nature">
        <title>Giant virus diversity and host interactions through global metagenomics.</title>
        <authorList>
            <person name="Schulz F."/>
            <person name="Roux S."/>
            <person name="Paez-Espino D."/>
            <person name="Jungbluth S."/>
            <person name="Walsh D.A."/>
            <person name="Denef V.J."/>
            <person name="McMahon K.D."/>
            <person name="Konstantinidis K.T."/>
            <person name="Eloe-Fadrosh E.A."/>
            <person name="Kyrpides N.C."/>
            <person name="Woyke T."/>
        </authorList>
    </citation>
    <scope>NUCLEOTIDE SEQUENCE</scope>
    <source>
        <strain evidence="4">GVMAG-S-3300013014-104</strain>
    </source>
</reference>
<dbReference type="InterPro" id="IPR021520">
    <property type="entry name" value="Stealth_CR2"/>
</dbReference>
<evidence type="ECO:0000256" key="1">
    <source>
        <dbReference type="ARBA" id="ARBA00007583"/>
    </source>
</evidence>
<dbReference type="PANTHER" id="PTHR24045">
    <property type="match status" value="1"/>
</dbReference>
<keyword evidence="2" id="KW-0808">Transferase</keyword>
<dbReference type="PANTHER" id="PTHR24045:SF0">
    <property type="entry name" value="N-ACETYLGLUCOSAMINE-1-PHOSPHOTRANSFERASE SUBUNITS ALPHA_BETA"/>
    <property type="match status" value="1"/>
</dbReference>
<proteinExistence type="inferred from homology"/>
<dbReference type="GO" id="GO:0005794">
    <property type="term" value="C:Golgi apparatus"/>
    <property type="evidence" value="ECO:0007669"/>
    <property type="project" value="TreeGrafter"/>
</dbReference>
<organism evidence="4">
    <name type="scientific">viral metagenome</name>
    <dbReference type="NCBI Taxonomy" id="1070528"/>
    <lineage>
        <taxon>unclassified sequences</taxon>
        <taxon>metagenomes</taxon>
        <taxon>organismal metagenomes</taxon>
    </lineage>
</organism>
<dbReference type="InterPro" id="IPR047141">
    <property type="entry name" value="Stealth"/>
</dbReference>
<comment type="similarity">
    <text evidence="1">Belongs to the stealth family.</text>
</comment>
<sequence length="298" mass="35335">MEIDIVFTYVDCEDKKWLMQKNEDLEQPQILNNQFNSNLDEIKFAVLSIEKYFKNGYRNIYFVTNNGKLPKCINSQPNFFSILYSDLVGSRTYNSITIESYLHKIDGLSEYYLYFNDDCLLGNYLNISDFIDTSGKLIYYQESNPIVRLVSKFHLITNLFNLGDGGINKARIKLYEKLNLNPFPQPLAHSPKIFKKSMVEEFCKIFEKEIETQRQLLFRSENDFPFIDAFCFYYLKKNKIIYSNKYKTLILCQFDNSLISELYNENITDEKFICIEDFRKGYDVDNVVLKIISDYFFP</sequence>
<evidence type="ECO:0000313" key="4">
    <source>
        <dbReference type="EMBL" id="QHU18954.1"/>
    </source>
</evidence>
<protein>
    <recommendedName>
        <fullName evidence="3">Stealth protein CR2 conserved region 2 domain-containing protein</fullName>
    </recommendedName>
</protein>
<dbReference type="AlphaFoldDB" id="A0A6C0KRC2"/>
<dbReference type="EMBL" id="MN740943">
    <property type="protein sequence ID" value="QHU18954.1"/>
    <property type="molecule type" value="Genomic_DNA"/>
</dbReference>
<name>A0A6C0KRC2_9ZZZZ</name>
<dbReference type="Pfam" id="PF11380">
    <property type="entry name" value="Stealth_CR2"/>
    <property type="match status" value="1"/>
</dbReference>
<feature type="domain" description="Stealth protein CR2 conserved region 2" evidence="3">
    <location>
        <begin position="38"/>
        <end position="135"/>
    </location>
</feature>